<feature type="signal peptide" evidence="2">
    <location>
        <begin position="1"/>
        <end position="16"/>
    </location>
</feature>
<feature type="non-terminal residue" evidence="3">
    <location>
        <position position="1"/>
    </location>
</feature>
<keyword evidence="4" id="KW-1185">Reference proteome</keyword>
<evidence type="ECO:0000313" key="3">
    <source>
        <dbReference type="EMBL" id="KAK7549293.1"/>
    </source>
</evidence>
<feature type="chain" id="PRO_5045948190" description="Secreted protein" evidence="2">
    <location>
        <begin position="17"/>
        <end position="138"/>
    </location>
</feature>
<organism evidence="3 4">
    <name type="scientific">Phyllosticta citricarpa</name>
    <dbReference type="NCBI Taxonomy" id="55181"/>
    <lineage>
        <taxon>Eukaryota</taxon>
        <taxon>Fungi</taxon>
        <taxon>Dikarya</taxon>
        <taxon>Ascomycota</taxon>
        <taxon>Pezizomycotina</taxon>
        <taxon>Dothideomycetes</taxon>
        <taxon>Dothideomycetes incertae sedis</taxon>
        <taxon>Botryosphaeriales</taxon>
        <taxon>Phyllostictaceae</taxon>
        <taxon>Phyllosticta</taxon>
    </lineage>
</organism>
<name>A0ABR1MI66_9PEZI</name>
<dbReference type="Proteomes" id="UP001365128">
    <property type="component" value="Unassembled WGS sequence"/>
</dbReference>
<accession>A0ABR1MI66</accession>
<reference evidence="3 4" key="1">
    <citation type="submission" date="2024-04" db="EMBL/GenBank/DDBJ databases">
        <title>Phyllosticta paracitricarpa is synonymous to the EU quarantine fungus P. citricarpa based on phylogenomic analyses.</title>
        <authorList>
            <consortium name="Lawrence Berkeley National Laboratory"/>
            <person name="Van Ingen-Buijs V.A."/>
            <person name="Van Westerhoven A.C."/>
            <person name="Haridas S."/>
            <person name="Skiadas P."/>
            <person name="Martin F."/>
            <person name="Groenewald J.Z."/>
            <person name="Crous P.W."/>
            <person name="Seidl M.F."/>
        </authorList>
    </citation>
    <scope>NUCLEOTIDE SEQUENCE [LARGE SCALE GENOMIC DNA]</scope>
    <source>
        <strain evidence="3 4">CBS 122670</strain>
    </source>
</reference>
<feature type="region of interest" description="Disordered" evidence="1">
    <location>
        <begin position="52"/>
        <end position="138"/>
    </location>
</feature>
<evidence type="ECO:0000256" key="2">
    <source>
        <dbReference type="SAM" id="SignalP"/>
    </source>
</evidence>
<evidence type="ECO:0000313" key="4">
    <source>
        <dbReference type="Proteomes" id="UP001365128"/>
    </source>
</evidence>
<comment type="caution">
    <text evidence="3">The sequence shown here is derived from an EMBL/GenBank/DDBJ whole genome shotgun (WGS) entry which is preliminary data.</text>
</comment>
<gene>
    <name evidence="3" type="ORF">IWX46DRAFT_595596</name>
</gene>
<sequence length="138" mass="15531">FSFSFFFFFFPSSVTALAISPHVSPRMCEVRCKRAPSCQVCRSCRSGRLPHHTRTRRRRAAWRHSTTFHVKKSWPSTQPSPSLPMIAREETDGPKANAVPPEYENELGHATTTTTTTYDVVDARPVATRQPPPGTTRA</sequence>
<evidence type="ECO:0000256" key="1">
    <source>
        <dbReference type="SAM" id="MobiDB-lite"/>
    </source>
</evidence>
<keyword evidence="2" id="KW-0732">Signal</keyword>
<feature type="compositionally biased region" description="Basic residues" evidence="1">
    <location>
        <begin position="52"/>
        <end position="62"/>
    </location>
</feature>
<proteinExistence type="predicted"/>
<protein>
    <recommendedName>
        <fullName evidence="5">Secreted protein</fullName>
    </recommendedName>
</protein>
<evidence type="ECO:0008006" key="5">
    <source>
        <dbReference type="Google" id="ProtNLM"/>
    </source>
</evidence>
<dbReference type="EMBL" id="JBBPDW010000009">
    <property type="protein sequence ID" value="KAK7549293.1"/>
    <property type="molecule type" value="Genomic_DNA"/>
</dbReference>